<evidence type="ECO:0000313" key="2">
    <source>
        <dbReference type="EMBL" id="KAH9422171.1"/>
    </source>
</evidence>
<keyword evidence="1" id="KW-0812">Transmembrane</keyword>
<keyword evidence="1" id="KW-1133">Transmembrane helix</keyword>
<dbReference type="Proteomes" id="UP000887458">
    <property type="component" value="Unassembled WGS sequence"/>
</dbReference>
<evidence type="ECO:0000256" key="1">
    <source>
        <dbReference type="SAM" id="Phobius"/>
    </source>
</evidence>
<reference evidence="2 3" key="1">
    <citation type="journal article" date="2018" name="J. Allergy Clin. Immunol.">
        <title>High-quality assembly of Dermatophagoides pteronyssinus genome and transcriptome reveals a wide range of novel allergens.</title>
        <authorList>
            <person name="Liu X.Y."/>
            <person name="Yang K.Y."/>
            <person name="Wang M.Q."/>
            <person name="Kwok J.S."/>
            <person name="Zeng X."/>
            <person name="Yang Z."/>
            <person name="Xiao X.J."/>
            <person name="Lau C.P."/>
            <person name="Li Y."/>
            <person name="Huang Z.M."/>
            <person name="Ba J.G."/>
            <person name="Yim A.K."/>
            <person name="Ouyang C.Y."/>
            <person name="Ngai S.M."/>
            <person name="Chan T.F."/>
            <person name="Leung E.L."/>
            <person name="Liu L."/>
            <person name="Liu Z.G."/>
            <person name="Tsui S.K."/>
        </authorList>
    </citation>
    <scope>NUCLEOTIDE SEQUENCE [LARGE SCALE GENOMIC DNA]</scope>
    <source>
        <strain evidence="2">Derp</strain>
    </source>
</reference>
<reference evidence="2 3" key="2">
    <citation type="journal article" date="2022" name="Mol. Biol. Evol.">
        <title>Comparative Genomics Reveals Insights into the Divergent Evolution of Astigmatic Mites and Household Pest Adaptations.</title>
        <authorList>
            <person name="Xiong Q."/>
            <person name="Wan A.T."/>
            <person name="Liu X."/>
            <person name="Fung C.S."/>
            <person name="Xiao X."/>
            <person name="Malainual N."/>
            <person name="Hou J."/>
            <person name="Wang L."/>
            <person name="Wang M."/>
            <person name="Yang K.Y."/>
            <person name="Cui Y."/>
            <person name="Leung E.L."/>
            <person name="Nong W."/>
            <person name="Shin S.K."/>
            <person name="Au S.W."/>
            <person name="Jeong K.Y."/>
            <person name="Chew F.T."/>
            <person name="Hui J.H."/>
            <person name="Leung T.F."/>
            <person name="Tungtrongchitr A."/>
            <person name="Zhong N."/>
            <person name="Liu Z."/>
            <person name="Tsui S.K."/>
        </authorList>
    </citation>
    <scope>NUCLEOTIDE SEQUENCE [LARGE SCALE GENOMIC DNA]</scope>
    <source>
        <strain evidence="2">Derp</strain>
    </source>
</reference>
<evidence type="ECO:0000313" key="3">
    <source>
        <dbReference type="Proteomes" id="UP000887458"/>
    </source>
</evidence>
<organism evidence="2 3">
    <name type="scientific">Dermatophagoides pteronyssinus</name>
    <name type="common">European house dust mite</name>
    <dbReference type="NCBI Taxonomy" id="6956"/>
    <lineage>
        <taxon>Eukaryota</taxon>
        <taxon>Metazoa</taxon>
        <taxon>Ecdysozoa</taxon>
        <taxon>Arthropoda</taxon>
        <taxon>Chelicerata</taxon>
        <taxon>Arachnida</taxon>
        <taxon>Acari</taxon>
        <taxon>Acariformes</taxon>
        <taxon>Sarcoptiformes</taxon>
        <taxon>Astigmata</taxon>
        <taxon>Psoroptidia</taxon>
        <taxon>Analgoidea</taxon>
        <taxon>Pyroglyphidae</taxon>
        <taxon>Dermatophagoidinae</taxon>
        <taxon>Dermatophagoides</taxon>
    </lineage>
</organism>
<sequence length="141" mass="16438">MKLWKKILIISVAFIMMVLLFVHHKFFRVLIDEIDYHSIRLQYHTFRLMFLVAKRIMNKFIVTIAKNSAGICEKNLRISLLAVFFVDNDDDLRLLRFFVTVHLFDLVIELLNKISTDDGIGDPTGESDLDVDCDVCVDDNE</sequence>
<protein>
    <submittedName>
        <fullName evidence="2">Uncharacterized protein</fullName>
    </submittedName>
</protein>
<name>A0ABQ8JIK6_DERPT</name>
<keyword evidence="3" id="KW-1185">Reference proteome</keyword>
<dbReference type="EMBL" id="NJHN03000037">
    <property type="protein sequence ID" value="KAH9422171.1"/>
    <property type="molecule type" value="Genomic_DNA"/>
</dbReference>
<proteinExistence type="predicted"/>
<accession>A0ABQ8JIK6</accession>
<feature type="transmembrane region" description="Helical" evidence="1">
    <location>
        <begin position="7"/>
        <end position="27"/>
    </location>
</feature>
<comment type="caution">
    <text evidence="2">The sequence shown here is derived from an EMBL/GenBank/DDBJ whole genome shotgun (WGS) entry which is preliminary data.</text>
</comment>
<gene>
    <name evidence="2" type="ORF">DERP_002466</name>
</gene>
<keyword evidence="1" id="KW-0472">Membrane</keyword>